<keyword evidence="1" id="KW-0812">Transmembrane</keyword>
<reference evidence="3" key="1">
    <citation type="journal article" date="2019" name="Int. J. Syst. Evol. Microbiol.">
        <title>The Global Catalogue of Microorganisms (GCM) 10K type strain sequencing project: providing services to taxonomists for standard genome sequencing and annotation.</title>
        <authorList>
            <consortium name="The Broad Institute Genomics Platform"/>
            <consortium name="The Broad Institute Genome Sequencing Center for Infectious Disease"/>
            <person name="Wu L."/>
            <person name="Ma J."/>
        </authorList>
    </citation>
    <scope>NUCLEOTIDE SEQUENCE [LARGE SCALE GENOMIC DNA]</scope>
    <source>
        <strain evidence="3">SHR3</strain>
    </source>
</reference>
<evidence type="ECO:0000256" key="1">
    <source>
        <dbReference type="SAM" id="Phobius"/>
    </source>
</evidence>
<dbReference type="EMBL" id="JBHSOG010000007">
    <property type="protein sequence ID" value="MFC5768123.1"/>
    <property type="molecule type" value="Genomic_DNA"/>
</dbReference>
<gene>
    <name evidence="2" type="ORF">ACFPTN_01925</name>
</gene>
<accession>A0ABW1ALW4</accession>
<feature type="transmembrane region" description="Helical" evidence="1">
    <location>
        <begin position="80"/>
        <end position="101"/>
    </location>
</feature>
<keyword evidence="1" id="KW-0472">Membrane</keyword>
<comment type="caution">
    <text evidence="2">The sequence shown here is derived from an EMBL/GenBank/DDBJ whole genome shotgun (WGS) entry which is preliminary data.</text>
</comment>
<sequence length="259" mass="28014">MSTRPPISDAELNAWVDDRLDTDGRTAVDAWLAAHPEEARELEDWRMINERLRAAYEPMLHETVPARLGAALSARRRPSLAAAAAAGWLMLGGLIGAAGGYRYASLDAAPALSAAAGTDLARRAAIAHAVYSPEQRHPVEVGADQEAHLVAWLSKRLGTPLRVPRLGAHGYDLVGGRLLAAEAGPGAQFMYEDAAGRRLTLYVSAQRSEDVRTGFRFAEEDGIGVFYWVDRGFAYALSGKARREVLLPVAEAVYRQLGP</sequence>
<keyword evidence="3" id="KW-1185">Reference proteome</keyword>
<dbReference type="Proteomes" id="UP001595974">
    <property type="component" value="Unassembled WGS sequence"/>
</dbReference>
<keyword evidence="1" id="KW-1133">Transmembrane helix</keyword>
<organism evidence="2 3">
    <name type="scientific">Thauera sinica</name>
    <dbReference type="NCBI Taxonomy" id="2665146"/>
    <lineage>
        <taxon>Bacteria</taxon>
        <taxon>Pseudomonadati</taxon>
        <taxon>Pseudomonadota</taxon>
        <taxon>Betaproteobacteria</taxon>
        <taxon>Rhodocyclales</taxon>
        <taxon>Zoogloeaceae</taxon>
        <taxon>Thauera</taxon>
    </lineage>
</organism>
<dbReference type="RefSeq" id="WP_096449001.1">
    <property type="nucleotide sequence ID" value="NZ_JBHSOG010000007.1"/>
</dbReference>
<evidence type="ECO:0000313" key="2">
    <source>
        <dbReference type="EMBL" id="MFC5768123.1"/>
    </source>
</evidence>
<evidence type="ECO:0000313" key="3">
    <source>
        <dbReference type="Proteomes" id="UP001595974"/>
    </source>
</evidence>
<name>A0ABW1ALW4_9RHOO</name>
<protein>
    <submittedName>
        <fullName evidence="2">Anti-sigma factor family protein</fullName>
    </submittedName>
</protein>
<proteinExistence type="predicted"/>